<dbReference type="InterPro" id="IPR050976">
    <property type="entry name" value="Snaclec"/>
</dbReference>
<keyword evidence="2" id="KW-0732">Signal</keyword>
<evidence type="ECO:0008006" key="5">
    <source>
        <dbReference type="Google" id="ProtNLM"/>
    </source>
</evidence>
<accession>A0AAV5TY89</accession>
<organism evidence="3 4">
    <name type="scientific">Pristionchus entomophagus</name>
    <dbReference type="NCBI Taxonomy" id="358040"/>
    <lineage>
        <taxon>Eukaryota</taxon>
        <taxon>Metazoa</taxon>
        <taxon>Ecdysozoa</taxon>
        <taxon>Nematoda</taxon>
        <taxon>Chromadorea</taxon>
        <taxon>Rhabditida</taxon>
        <taxon>Rhabditina</taxon>
        <taxon>Diplogasteromorpha</taxon>
        <taxon>Diplogasteroidea</taxon>
        <taxon>Neodiplogasteridae</taxon>
        <taxon>Pristionchus</taxon>
    </lineage>
</organism>
<dbReference type="PANTHER" id="PTHR22991">
    <property type="entry name" value="PROTEIN CBG13490"/>
    <property type="match status" value="1"/>
</dbReference>
<feature type="non-terminal residue" evidence="3">
    <location>
        <position position="188"/>
    </location>
</feature>
<dbReference type="Gene3D" id="3.10.100.10">
    <property type="entry name" value="Mannose-Binding Protein A, subunit A"/>
    <property type="match status" value="1"/>
</dbReference>
<proteinExistence type="predicted"/>
<evidence type="ECO:0000256" key="1">
    <source>
        <dbReference type="ARBA" id="ARBA00023157"/>
    </source>
</evidence>
<evidence type="ECO:0000256" key="2">
    <source>
        <dbReference type="SAM" id="SignalP"/>
    </source>
</evidence>
<dbReference type="AlphaFoldDB" id="A0AAV5TY89"/>
<protein>
    <recommendedName>
        <fullName evidence="5">C-type lectin domain-containing protein</fullName>
    </recommendedName>
</protein>
<dbReference type="PANTHER" id="PTHR22991:SF40">
    <property type="entry name" value="PROTEIN CBG13490"/>
    <property type="match status" value="1"/>
</dbReference>
<feature type="non-terminal residue" evidence="3">
    <location>
        <position position="1"/>
    </location>
</feature>
<reference evidence="3" key="1">
    <citation type="submission" date="2023-10" db="EMBL/GenBank/DDBJ databases">
        <title>Genome assembly of Pristionchus species.</title>
        <authorList>
            <person name="Yoshida K."/>
            <person name="Sommer R.J."/>
        </authorList>
    </citation>
    <scope>NUCLEOTIDE SEQUENCE</scope>
    <source>
        <strain evidence="3">RS0144</strain>
    </source>
</reference>
<dbReference type="SUPFAM" id="SSF56436">
    <property type="entry name" value="C-type lectin-like"/>
    <property type="match status" value="1"/>
</dbReference>
<evidence type="ECO:0000313" key="3">
    <source>
        <dbReference type="EMBL" id="GMS99449.1"/>
    </source>
</evidence>
<gene>
    <name evidence="3" type="ORF">PENTCL1PPCAC_21624</name>
</gene>
<dbReference type="InterPro" id="IPR016186">
    <property type="entry name" value="C-type_lectin-like/link_sf"/>
</dbReference>
<dbReference type="InterPro" id="IPR016187">
    <property type="entry name" value="CTDL_fold"/>
</dbReference>
<dbReference type="EMBL" id="BTSX01000005">
    <property type="protein sequence ID" value="GMS99449.1"/>
    <property type="molecule type" value="Genomic_DNA"/>
</dbReference>
<feature type="chain" id="PRO_5043484442" description="C-type lectin domain-containing protein" evidence="2">
    <location>
        <begin position="27"/>
        <end position="188"/>
    </location>
</feature>
<keyword evidence="1" id="KW-1015">Disulfide bond</keyword>
<feature type="signal peptide" evidence="2">
    <location>
        <begin position="1"/>
        <end position="26"/>
    </location>
</feature>
<dbReference type="Proteomes" id="UP001432027">
    <property type="component" value="Unassembled WGS sequence"/>
</dbReference>
<dbReference type="CDD" id="cd00037">
    <property type="entry name" value="CLECT"/>
    <property type="match status" value="1"/>
</dbReference>
<evidence type="ECO:0000313" key="4">
    <source>
        <dbReference type="Proteomes" id="UP001432027"/>
    </source>
</evidence>
<name>A0AAV5TY89_9BILA</name>
<sequence length="188" mass="21011">LGILRAPSKKMRRLLLYFLAVQFVDCSCPAGFSLVQEKECRGKYATVETFFNQVASTAAEKCNEILTDPVIIHNEEQQSYWAGLKSTNTSQRLALGLVCNTNTKKWEWADGSAIDYKPPTGKYDTALNDECNTDAGWYLRDDYEWWAKGTNNAVLFTFDIFCSAPLRNPVPSADGCDSFADDSEDGIC</sequence>
<comment type="caution">
    <text evidence="3">The sequence shown here is derived from an EMBL/GenBank/DDBJ whole genome shotgun (WGS) entry which is preliminary data.</text>
</comment>
<keyword evidence="4" id="KW-1185">Reference proteome</keyword>